<evidence type="ECO:0000313" key="1">
    <source>
        <dbReference type="EMBL" id="JAD56880.1"/>
    </source>
</evidence>
<accession>A0A0A9B6R5</accession>
<sequence length="80" mass="8845">MSPSRVQSPPPHPIKLLFIKDHTTPTSSSRSQPWWLGRSCGGCASLGRLQQQATEPVFFLQPSGAVWLMANEVWCNLKPA</sequence>
<organism evidence="1">
    <name type="scientific">Arundo donax</name>
    <name type="common">Giant reed</name>
    <name type="synonym">Donax arundinaceus</name>
    <dbReference type="NCBI Taxonomy" id="35708"/>
    <lineage>
        <taxon>Eukaryota</taxon>
        <taxon>Viridiplantae</taxon>
        <taxon>Streptophyta</taxon>
        <taxon>Embryophyta</taxon>
        <taxon>Tracheophyta</taxon>
        <taxon>Spermatophyta</taxon>
        <taxon>Magnoliopsida</taxon>
        <taxon>Liliopsida</taxon>
        <taxon>Poales</taxon>
        <taxon>Poaceae</taxon>
        <taxon>PACMAD clade</taxon>
        <taxon>Arundinoideae</taxon>
        <taxon>Arundineae</taxon>
        <taxon>Arundo</taxon>
    </lineage>
</organism>
<dbReference type="EMBL" id="GBRH01241015">
    <property type="protein sequence ID" value="JAD56880.1"/>
    <property type="molecule type" value="Transcribed_RNA"/>
</dbReference>
<reference evidence="1" key="2">
    <citation type="journal article" date="2015" name="Data Brief">
        <title>Shoot transcriptome of the giant reed, Arundo donax.</title>
        <authorList>
            <person name="Barrero R.A."/>
            <person name="Guerrero F.D."/>
            <person name="Moolhuijzen P."/>
            <person name="Goolsby J.A."/>
            <person name="Tidwell J."/>
            <person name="Bellgard S.E."/>
            <person name="Bellgard M.I."/>
        </authorList>
    </citation>
    <scope>NUCLEOTIDE SEQUENCE</scope>
    <source>
        <tissue evidence="1">Shoot tissue taken approximately 20 cm above the soil surface</tissue>
    </source>
</reference>
<reference evidence="1" key="1">
    <citation type="submission" date="2014-09" db="EMBL/GenBank/DDBJ databases">
        <authorList>
            <person name="Magalhaes I.L.F."/>
            <person name="Oliveira U."/>
            <person name="Santos F.R."/>
            <person name="Vidigal T.H.D.A."/>
            <person name="Brescovit A.D."/>
            <person name="Santos A.J."/>
        </authorList>
    </citation>
    <scope>NUCLEOTIDE SEQUENCE</scope>
    <source>
        <tissue evidence="1">Shoot tissue taken approximately 20 cm above the soil surface</tissue>
    </source>
</reference>
<protein>
    <submittedName>
        <fullName evidence="1">Uncharacterized protein</fullName>
    </submittedName>
</protein>
<dbReference type="AlphaFoldDB" id="A0A0A9B6R5"/>
<proteinExistence type="predicted"/>
<name>A0A0A9B6R5_ARUDO</name>